<evidence type="ECO:0000256" key="4">
    <source>
        <dbReference type="ARBA" id="ARBA00022825"/>
    </source>
</evidence>
<keyword evidence="2" id="KW-0645">Protease</keyword>
<dbReference type="Pfam" id="PF03575">
    <property type="entry name" value="Peptidase_S51"/>
    <property type="match status" value="1"/>
</dbReference>
<organism evidence="5 6">
    <name type="scientific">Chrysochromulina tobinii</name>
    <dbReference type="NCBI Taxonomy" id="1460289"/>
    <lineage>
        <taxon>Eukaryota</taxon>
        <taxon>Haptista</taxon>
        <taxon>Haptophyta</taxon>
        <taxon>Prymnesiophyceae</taxon>
        <taxon>Prymnesiales</taxon>
        <taxon>Chrysochromulinaceae</taxon>
        <taxon>Chrysochromulina</taxon>
    </lineage>
</organism>
<dbReference type="InterPro" id="IPR005320">
    <property type="entry name" value="Peptidase_S51"/>
</dbReference>
<dbReference type="GO" id="GO:0006508">
    <property type="term" value="P:proteolysis"/>
    <property type="evidence" value="ECO:0007669"/>
    <property type="project" value="UniProtKB-KW"/>
</dbReference>
<sequence>MRASGLSELVRQRVNDEGALYVGASAGSIVAGRTIRTALWKGWDDPEAAGPEADWEADGAYDALGLVEDVSFFPHYDAASWGGLVDRQRRSLGHACVVLADDGSEVYVEGDS</sequence>
<evidence type="ECO:0000256" key="1">
    <source>
        <dbReference type="ARBA" id="ARBA00006534"/>
    </source>
</evidence>
<dbReference type="GO" id="GO:0008236">
    <property type="term" value="F:serine-type peptidase activity"/>
    <property type="evidence" value="ECO:0007669"/>
    <property type="project" value="UniProtKB-KW"/>
</dbReference>
<comment type="caution">
    <text evidence="5">The sequence shown here is derived from an EMBL/GenBank/DDBJ whole genome shotgun (WGS) entry which is preliminary data.</text>
</comment>
<accession>A0A0M0LR37</accession>
<dbReference type="OrthoDB" id="10052168at2759"/>
<dbReference type="EMBL" id="JWZX01000324">
    <property type="protein sequence ID" value="KOO53218.1"/>
    <property type="molecule type" value="Genomic_DNA"/>
</dbReference>
<proteinExistence type="inferred from homology"/>
<keyword evidence="3" id="KW-0378">Hydrolase</keyword>
<evidence type="ECO:0000313" key="5">
    <source>
        <dbReference type="EMBL" id="KOO53218.1"/>
    </source>
</evidence>
<dbReference type="InterPro" id="IPR029062">
    <property type="entry name" value="Class_I_gatase-like"/>
</dbReference>
<comment type="similarity">
    <text evidence="1">Belongs to the peptidase S51 family.</text>
</comment>
<keyword evidence="4" id="KW-0720">Serine protease</keyword>
<keyword evidence="6" id="KW-1185">Reference proteome</keyword>
<dbReference type="AlphaFoldDB" id="A0A0M0LR37"/>
<evidence type="ECO:0000256" key="2">
    <source>
        <dbReference type="ARBA" id="ARBA00022670"/>
    </source>
</evidence>
<name>A0A0M0LR37_9EUKA</name>
<dbReference type="Proteomes" id="UP000037460">
    <property type="component" value="Unassembled WGS sequence"/>
</dbReference>
<reference evidence="6" key="1">
    <citation type="journal article" date="2015" name="PLoS Genet.">
        <title>Genome Sequence and Transcriptome Analyses of Chrysochromulina tobin: Metabolic Tools for Enhanced Algal Fitness in the Prominent Order Prymnesiales (Haptophyceae).</title>
        <authorList>
            <person name="Hovde B.T."/>
            <person name="Deodato C.R."/>
            <person name="Hunsperger H.M."/>
            <person name="Ryken S.A."/>
            <person name="Yost W."/>
            <person name="Jha R.K."/>
            <person name="Patterson J."/>
            <person name="Monnat R.J. Jr."/>
            <person name="Barlow S.B."/>
            <person name="Starkenburg S.R."/>
            <person name="Cattolico R.A."/>
        </authorList>
    </citation>
    <scope>NUCLEOTIDE SEQUENCE</scope>
    <source>
        <strain evidence="6">CCMP291</strain>
    </source>
</reference>
<evidence type="ECO:0000313" key="6">
    <source>
        <dbReference type="Proteomes" id="UP000037460"/>
    </source>
</evidence>
<dbReference type="Gene3D" id="3.40.50.880">
    <property type="match status" value="1"/>
</dbReference>
<gene>
    <name evidence="5" type="ORF">Ctob_010404</name>
</gene>
<evidence type="ECO:0000256" key="3">
    <source>
        <dbReference type="ARBA" id="ARBA00022801"/>
    </source>
</evidence>
<protein>
    <submittedName>
        <fullName evidence="5">Uncharacterized protein</fullName>
    </submittedName>
</protein>